<evidence type="ECO:0000259" key="17">
    <source>
        <dbReference type="PROSITE" id="PS51117"/>
    </source>
</evidence>
<dbReference type="FunFam" id="2.60.120.260:FF:000010">
    <property type="entry name" value="Laminin subunit beta 1"/>
    <property type="match status" value="1"/>
</dbReference>
<evidence type="ECO:0000256" key="10">
    <source>
        <dbReference type="ARBA" id="ARBA00023180"/>
    </source>
</evidence>
<evidence type="ECO:0000313" key="18">
    <source>
        <dbReference type="EMBL" id="KAK3103280.1"/>
    </source>
</evidence>
<dbReference type="PROSITE" id="PS50027">
    <property type="entry name" value="EGF_LAM_2"/>
    <property type="match status" value="9"/>
</dbReference>
<feature type="coiled-coil region" evidence="13">
    <location>
        <begin position="1533"/>
        <end position="1584"/>
    </location>
</feature>
<dbReference type="FunFam" id="2.10.25.10:FF:000065">
    <property type="entry name" value="Laminin subunit beta 1"/>
    <property type="match status" value="1"/>
</dbReference>
<comment type="subcellular location">
    <subcellularLocation>
        <location evidence="1">Secreted</location>
        <location evidence="1">Extracellular space</location>
        <location evidence="1">Extracellular matrix</location>
        <location evidence="1">Basement membrane</location>
    </subcellularLocation>
</comment>
<keyword evidence="5" id="KW-0677">Repeat</keyword>
<evidence type="ECO:0000256" key="8">
    <source>
        <dbReference type="ARBA" id="ARBA00023054"/>
    </source>
</evidence>
<evidence type="ECO:0000256" key="7">
    <source>
        <dbReference type="ARBA" id="ARBA00022889"/>
    </source>
</evidence>
<dbReference type="PANTHER" id="PTHR10574">
    <property type="entry name" value="NETRIN/LAMININ-RELATED"/>
    <property type="match status" value="1"/>
</dbReference>
<dbReference type="FunFam" id="2.10.25.10:FF:000209">
    <property type="entry name" value="Laminin subunit alpha 5"/>
    <property type="match status" value="1"/>
</dbReference>
<dbReference type="Gene3D" id="2.10.25.10">
    <property type="entry name" value="Laminin"/>
    <property type="match status" value="11"/>
</dbReference>
<feature type="domain" description="Laminin EGF-like" evidence="15">
    <location>
        <begin position="1070"/>
        <end position="1116"/>
    </location>
</feature>
<dbReference type="GO" id="GO:0005604">
    <property type="term" value="C:basement membrane"/>
    <property type="evidence" value="ECO:0007669"/>
    <property type="project" value="UniProtKB-SubCell"/>
</dbReference>
<evidence type="ECO:0000259" key="15">
    <source>
        <dbReference type="PROSITE" id="PS50027"/>
    </source>
</evidence>
<feature type="domain" description="Laminin EGF-like" evidence="15">
    <location>
        <begin position="342"/>
        <end position="401"/>
    </location>
</feature>
<dbReference type="Pfam" id="PF00053">
    <property type="entry name" value="EGF_laminin"/>
    <property type="match status" value="11"/>
</dbReference>
<comment type="caution">
    <text evidence="12">Lacks conserved residue(s) required for the propagation of feature annotation.</text>
</comment>
<dbReference type="GO" id="GO:0007155">
    <property type="term" value="P:cell adhesion"/>
    <property type="evidence" value="ECO:0007669"/>
    <property type="project" value="UniProtKB-KW"/>
</dbReference>
<dbReference type="Pfam" id="PF21199">
    <property type="entry name" value="LAMININ_IV_B"/>
    <property type="match status" value="1"/>
</dbReference>
<dbReference type="Pfam" id="PF23219">
    <property type="entry name" value="LAMB1"/>
    <property type="match status" value="1"/>
</dbReference>
<dbReference type="InterPro" id="IPR056863">
    <property type="entry name" value="LMN_ATRN_NET-like_EGF"/>
</dbReference>
<dbReference type="Proteomes" id="UP001186944">
    <property type="component" value="Unassembled WGS sequence"/>
</dbReference>
<keyword evidence="8 13" id="KW-0175">Coiled coil</keyword>
<dbReference type="FunFam" id="2.10.25.10:FF:000280">
    <property type="entry name" value="Laminin subunit beta 4"/>
    <property type="match status" value="1"/>
</dbReference>
<dbReference type="InterPro" id="IPR002049">
    <property type="entry name" value="LE_dom"/>
</dbReference>
<keyword evidence="19" id="KW-1185">Reference proteome</keyword>
<feature type="domain" description="Laminin EGF-like" evidence="15">
    <location>
        <begin position="965"/>
        <end position="1020"/>
    </location>
</feature>
<dbReference type="SMART" id="SM00136">
    <property type="entry name" value="LamNT"/>
    <property type="match status" value="1"/>
</dbReference>
<evidence type="ECO:0000256" key="13">
    <source>
        <dbReference type="SAM" id="Coils"/>
    </source>
</evidence>
<feature type="domain" description="Laminin IV type B" evidence="16">
    <location>
        <begin position="492"/>
        <end position="704"/>
    </location>
</feature>
<feature type="disulfide bond" evidence="12">
    <location>
        <begin position="988"/>
        <end position="997"/>
    </location>
</feature>
<evidence type="ECO:0000259" key="16">
    <source>
        <dbReference type="PROSITE" id="PS51116"/>
    </source>
</evidence>
<feature type="disulfide bond" evidence="12">
    <location>
        <begin position="937"/>
        <end position="946"/>
    </location>
</feature>
<evidence type="ECO:0000256" key="9">
    <source>
        <dbReference type="ARBA" id="ARBA00023157"/>
    </source>
</evidence>
<dbReference type="GO" id="GO:0009888">
    <property type="term" value="P:tissue development"/>
    <property type="evidence" value="ECO:0007669"/>
    <property type="project" value="TreeGrafter"/>
</dbReference>
<dbReference type="Gene3D" id="2.60.120.260">
    <property type="entry name" value="Galactose-binding domain-like"/>
    <property type="match status" value="1"/>
</dbReference>
<feature type="coiled-coil region" evidence="13">
    <location>
        <begin position="1299"/>
        <end position="1333"/>
    </location>
</feature>
<comment type="caution">
    <text evidence="18">The sequence shown here is derived from an EMBL/GenBank/DDBJ whole genome shotgun (WGS) entry which is preliminary data.</text>
</comment>
<organism evidence="18 19">
    <name type="scientific">Pinctada imbricata</name>
    <name type="common">Atlantic pearl-oyster</name>
    <name type="synonym">Pinctada martensii</name>
    <dbReference type="NCBI Taxonomy" id="66713"/>
    <lineage>
        <taxon>Eukaryota</taxon>
        <taxon>Metazoa</taxon>
        <taxon>Spiralia</taxon>
        <taxon>Lophotrochozoa</taxon>
        <taxon>Mollusca</taxon>
        <taxon>Bivalvia</taxon>
        <taxon>Autobranchia</taxon>
        <taxon>Pteriomorphia</taxon>
        <taxon>Pterioida</taxon>
        <taxon>Pterioidea</taxon>
        <taxon>Pteriidae</taxon>
        <taxon>Pinctada</taxon>
    </lineage>
</organism>
<feature type="domain" description="Laminin N-terminal" evidence="17">
    <location>
        <begin position="1"/>
        <end position="211"/>
    </location>
</feature>
<dbReference type="PRINTS" id="PR00011">
    <property type="entry name" value="EGFLAMININ"/>
</dbReference>
<feature type="region of interest" description="Disordered" evidence="14">
    <location>
        <begin position="577"/>
        <end position="597"/>
    </location>
</feature>
<feature type="disulfide bond" evidence="12">
    <location>
        <begin position="710"/>
        <end position="722"/>
    </location>
</feature>
<dbReference type="FunFam" id="2.10.25.10:FF:000084">
    <property type="entry name" value="Laminin subunit alpha 3"/>
    <property type="match status" value="1"/>
</dbReference>
<evidence type="ECO:0000256" key="2">
    <source>
        <dbReference type="ARBA" id="ARBA00022525"/>
    </source>
</evidence>
<dbReference type="FunFam" id="2.10.25.10:FF:000011">
    <property type="entry name" value="Cadherin EGF LAG seven-pass G-type receptor"/>
    <property type="match status" value="1"/>
</dbReference>
<dbReference type="EMBL" id="VSWD01000005">
    <property type="protein sequence ID" value="KAK3103280.1"/>
    <property type="molecule type" value="Genomic_DNA"/>
</dbReference>
<dbReference type="PROSITE" id="PS51116">
    <property type="entry name" value="LAMININ_IVB"/>
    <property type="match status" value="1"/>
</dbReference>
<feature type="coiled-coil region" evidence="13">
    <location>
        <begin position="1407"/>
        <end position="1437"/>
    </location>
</feature>
<reference evidence="18" key="1">
    <citation type="submission" date="2019-08" db="EMBL/GenBank/DDBJ databases">
        <title>The improved chromosome-level genome for the pearl oyster Pinctada fucata martensii using PacBio sequencing and Hi-C.</title>
        <authorList>
            <person name="Zheng Z."/>
        </authorList>
    </citation>
    <scope>NUCLEOTIDE SEQUENCE</scope>
    <source>
        <strain evidence="18">ZZ-2019</strain>
        <tissue evidence="18">Adductor muscle</tissue>
    </source>
</reference>
<evidence type="ECO:0000256" key="11">
    <source>
        <dbReference type="ARBA" id="ARBA00023292"/>
    </source>
</evidence>
<feature type="disulfide bond" evidence="12">
    <location>
        <begin position="758"/>
        <end position="770"/>
    </location>
</feature>
<feature type="domain" description="Laminin EGF-like" evidence="15">
    <location>
        <begin position="212"/>
        <end position="278"/>
    </location>
</feature>
<keyword evidence="6" id="KW-0084">Basement membrane</keyword>
<accession>A0AA88YNQ8</accession>
<evidence type="ECO:0000256" key="5">
    <source>
        <dbReference type="ARBA" id="ARBA00022737"/>
    </source>
</evidence>
<feature type="coiled-coil region" evidence="13">
    <location>
        <begin position="1151"/>
        <end position="1251"/>
    </location>
</feature>
<dbReference type="PROSITE" id="PS51117">
    <property type="entry name" value="LAMININ_NTER"/>
    <property type="match status" value="1"/>
</dbReference>
<dbReference type="CDD" id="cd22302">
    <property type="entry name" value="cc_DmLAMB1-like_C"/>
    <property type="match status" value="1"/>
</dbReference>
<feature type="disulfide bond" evidence="12">
    <location>
        <begin position="1091"/>
        <end position="1100"/>
    </location>
</feature>
<dbReference type="FunFam" id="2.10.25.10:FF:000135">
    <property type="entry name" value="Laminin subunit beta 4"/>
    <property type="match status" value="2"/>
</dbReference>
<dbReference type="CDD" id="cd00055">
    <property type="entry name" value="EGF_Lam"/>
    <property type="match status" value="13"/>
</dbReference>
<dbReference type="FunFam" id="2.10.25.10:FF:000188">
    <property type="entry name" value="Laminin subunit gamma 2"/>
    <property type="match status" value="1"/>
</dbReference>
<feature type="domain" description="Laminin EGF-like" evidence="15">
    <location>
        <begin position="758"/>
        <end position="803"/>
    </location>
</feature>
<feature type="domain" description="Laminin EGF-like" evidence="15">
    <location>
        <begin position="804"/>
        <end position="853"/>
    </location>
</feature>
<dbReference type="PROSITE" id="PS01248">
    <property type="entry name" value="EGF_LAM_1"/>
    <property type="match status" value="4"/>
</dbReference>
<dbReference type="GO" id="GO:0009887">
    <property type="term" value="P:animal organ morphogenesis"/>
    <property type="evidence" value="ECO:0007669"/>
    <property type="project" value="TreeGrafter"/>
</dbReference>
<keyword evidence="10" id="KW-0325">Glycoprotein</keyword>
<keyword evidence="9 12" id="KW-1015">Disulfide bond</keyword>
<dbReference type="PANTHER" id="PTHR10574:SF375">
    <property type="entry name" value="LAMININ SUBUNIT BETA-1"/>
    <property type="match status" value="1"/>
</dbReference>
<keyword evidence="3" id="KW-0272">Extracellular matrix</keyword>
<feature type="disulfide bond" evidence="12">
    <location>
        <begin position="1072"/>
        <end position="1089"/>
    </location>
</feature>
<feature type="disulfide bond" evidence="12">
    <location>
        <begin position="372"/>
        <end position="381"/>
    </location>
</feature>
<feature type="disulfide bond" evidence="12">
    <location>
        <begin position="244"/>
        <end position="253"/>
    </location>
</feature>
<dbReference type="InterPro" id="IPR000742">
    <property type="entry name" value="EGF"/>
</dbReference>
<feature type="disulfide bond" evidence="12">
    <location>
        <begin position="823"/>
        <end position="832"/>
    </location>
</feature>
<feature type="disulfide bond" evidence="12">
    <location>
        <begin position="1070"/>
        <end position="1082"/>
    </location>
</feature>
<feature type="disulfide bond" evidence="12">
    <location>
        <begin position="424"/>
        <end position="433"/>
    </location>
</feature>
<dbReference type="FunFam" id="2.10.25.10:FF:000105">
    <property type="entry name" value="laminin subunit gamma-1"/>
    <property type="match status" value="1"/>
</dbReference>
<keyword evidence="7" id="KW-0130">Cell adhesion</keyword>
<dbReference type="Pfam" id="PF00055">
    <property type="entry name" value="Laminin_N"/>
    <property type="match status" value="1"/>
</dbReference>
<dbReference type="FunFam" id="2.170.300.10:FF:000001">
    <property type="entry name" value="Laminin subunit beta-1"/>
    <property type="match status" value="1"/>
</dbReference>
<keyword evidence="11 12" id="KW-0424">Laminin EGF-like domain</keyword>
<dbReference type="FunFam" id="2.10.25.10:FF:000130">
    <property type="entry name" value="Laminin subunit beta 1"/>
    <property type="match status" value="1"/>
</dbReference>
<evidence type="ECO:0000256" key="14">
    <source>
        <dbReference type="SAM" id="MobiDB-lite"/>
    </source>
</evidence>
<keyword evidence="2" id="KW-0964">Secreted</keyword>
<feature type="coiled-coil region" evidence="13">
    <location>
        <begin position="1613"/>
        <end position="1647"/>
    </location>
</feature>
<dbReference type="PROSITE" id="PS00022">
    <property type="entry name" value="EGF_1"/>
    <property type="match status" value="1"/>
</dbReference>
<feature type="disulfide bond" evidence="12">
    <location>
        <begin position="436"/>
        <end position="450"/>
    </location>
</feature>
<feature type="domain" description="Laminin EGF-like" evidence="15">
    <location>
        <begin position="710"/>
        <end position="757"/>
    </location>
</feature>
<feature type="domain" description="Laminin EGF-like" evidence="15">
    <location>
        <begin position="913"/>
        <end position="964"/>
    </location>
</feature>
<protein>
    <recommendedName>
        <fullName evidence="20">Laminin subunit beta-1</fullName>
    </recommendedName>
</protein>
<name>A0AA88YNQ8_PINIB</name>
<feature type="disulfide bond" evidence="12">
    <location>
        <begin position="760"/>
        <end position="777"/>
    </location>
</feature>
<dbReference type="SMART" id="SM00180">
    <property type="entry name" value="EGF_Lam"/>
    <property type="match status" value="13"/>
</dbReference>
<gene>
    <name evidence="18" type="ORF">FSP39_018141</name>
</gene>
<dbReference type="SUPFAM" id="SSF57196">
    <property type="entry name" value="EGF/Laminin"/>
    <property type="match status" value="12"/>
</dbReference>
<evidence type="ECO:0000256" key="4">
    <source>
        <dbReference type="ARBA" id="ARBA00022729"/>
    </source>
</evidence>
<evidence type="ECO:0008006" key="20">
    <source>
        <dbReference type="Google" id="ProtNLM"/>
    </source>
</evidence>
<feature type="disulfide bond" evidence="12">
    <location>
        <begin position="712"/>
        <end position="729"/>
    </location>
</feature>
<feature type="disulfide bond" evidence="12">
    <location>
        <begin position="779"/>
        <end position="788"/>
    </location>
</feature>
<sequence>MTRPEPYCIVSHLDDVTKCFTCDSRREWTENNRISHRIDNIVSSFRERKLRWWQAENGKQEVYIQLDLEAEFHFTHLIMTFKTFRPKALLIERSFDFGRTWKIYRYFATNCAKSFPGVKRWPPRNLDDVICEQRYSDVAPSSEGEVIFRVLPPFIAIRDPYSKKVQDLLKLTNLRVNFTELHTLGDTFLDNRPEIKEKYYYAMYDMTVRGSCSCYGHASQCVAVPGYQDGYSSRADMVHGQCVCTHNTKGRNCELCQDFYNDLPWRPARQNQPNACKKCNCNGHSDQCRFDPAVFEASGRVSGGVCLNCQHNTLGKNCQQCIEFYYQDPLQDIRSFNICQPCDCDPSGSLKKGQCDDHTDEAYGLVAGRCHCKRFVEGKRCDRCKDGYWNLDENNPDGCEPCDCNILGTIANAGCDKQTGMCLCKRYVTGQRCDQCYPGFWGLGEELTGCRPCDCDVGGSVSEECDVNDGRCTCKPNIIGRQCDAPRPEYYFAKLDYLLYEAELAKGYGNTREYIREPYPDGYQSWTGPGFMQISEGDSLEFTINNIEFPMNYDIVIRYDPRMPDIWEDVRVYVNRDQQPDQNGPCANHRPSDDEKTAVMAPGSRFTEVPPSACLEPGVNYTIRVHFRQYKTDKRTPEATTLIDSIVLVPSTDSIPIFQGIGYPDYMRNEFIRYRCRESQLSVYQPSLVDFCRKLTFSISSSMMHRALPCECDPTGSLSSECEPAGGQCQCKPNVYGRRCDRCVPGTYNFGPEGCKPCNCHEYGARDNFCDAVTGQCQCINNVASRTCERCADGYYGFPQCRPCNCNGNADVCEDLTGRCIGCRDNTAGDYCERCSAGYYGDPRINVRIPCEPCMCPGGPDSPIQHADSCAVDPRSNTVTCECNLGYQGPNCDSCSDNYYGNPRDQNGTCIPCLCNNNIDLDARGNCDGTSGECLRCQYNTEGFNCEKCRPGYYGDATTQDCKECICFEYGTDQSAGHCNRENGQCNCLPNVVGTRCERCSPGFWNITSGEGCSDCGCDPSGSTSIECNQIDGQCDCIRYGNGEPARGGRDCASCPDLFWGDPTVQCVACDCNDQGSAQRQCDRRTGQCVCLPGISGYKCDRCDRGTTGELPNCKPCGECFDNWDRVVRDLRAQTQNLVEEALKIKSTGVEKAFEKEFRQMEDNIQEIRDILRNANISAADIRDIESDIERLRNTMNMSSSELERVENDLRDRRESIRQGNNDISALKVSVKRLQDKIAALRRNATDIQSQDVEGAFNLTREAQLQSRRAQQIVDGTDNIIQQSQNIRQDVDNMLTSRKDEFDRKLQENDKNLNEIDNQVTDLSSKIADLNELVCDGRGDPCDDVCGGAGCGVCGAEQSCDKGAVRKAENALDLARKAEDILALKEKNASGLYSQLQTAQTASMNAKTEAQMAYDEAKKAKNQTENANKMLQDLLNRISDFLTDQKAKPEDVKEIAEEVLSMRISLTPEQIIELADEINKTISGLQNIDDIITATSDDLVTGTETEREGREGRIKYELNSQKEFEKKYSHVHIAEAMSNLKRADGVLNNLKDATTAQDDAQRAIDQADTEIADAEQDLVQIESETAAAGDKTQQSRKVLEILRIKLGELRSQYFENERNVRNAEIAAEEAERLANISQEKANELTTKYSATSTELDSRYNMTSQAQARAKALKERADKIAIETTAKLKKLKEMEETFNENEMTLAAQSADIDELNERMAEYFKAIQDKARYYRDCKT</sequence>
<dbReference type="SMART" id="SM00181">
    <property type="entry name" value="EGF"/>
    <property type="match status" value="7"/>
</dbReference>
<evidence type="ECO:0000313" key="19">
    <source>
        <dbReference type="Proteomes" id="UP001186944"/>
    </source>
</evidence>
<evidence type="ECO:0000256" key="12">
    <source>
        <dbReference type="PROSITE-ProRule" id="PRU00460"/>
    </source>
</evidence>
<dbReference type="InterPro" id="IPR008211">
    <property type="entry name" value="Laminin_N"/>
</dbReference>
<dbReference type="Gene3D" id="2.170.300.10">
    <property type="entry name" value="Tie2 ligand-binding domain superfamily"/>
    <property type="match status" value="1"/>
</dbReference>
<feature type="disulfide bond" evidence="12">
    <location>
        <begin position="731"/>
        <end position="740"/>
    </location>
</feature>
<dbReference type="InterPro" id="IPR056558">
    <property type="entry name" value="LAMB1-4_helical"/>
</dbReference>
<dbReference type="InterPro" id="IPR013015">
    <property type="entry name" value="Laminin_IV_B"/>
</dbReference>
<dbReference type="FunFam" id="2.10.25.10:FF:000138">
    <property type="entry name" value="Laminin subunit beta 1"/>
    <property type="match status" value="1"/>
</dbReference>
<evidence type="ECO:0000256" key="3">
    <source>
        <dbReference type="ARBA" id="ARBA00022530"/>
    </source>
</evidence>
<evidence type="ECO:0000256" key="6">
    <source>
        <dbReference type="ARBA" id="ARBA00022869"/>
    </source>
</evidence>
<dbReference type="FunFam" id="2.170.300.10:FF:000004">
    <property type="entry name" value="Laminin subunit beta 1"/>
    <property type="match status" value="1"/>
</dbReference>
<dbReference type="InterPro" id="IPR050440">
    <property type="entry name" value="Laminin/Netrin_ECM"/>
</dbReference>
<feature type="domain" description="Laminin EGF-like" evidence="15">
    <location>
        <begin position="402"/>
        <end position="452"/>
    </location>
</feature>
<dbReference type="Pfam" id="PF24973">
    <property type="entry name" value="EGF_LMN_ATRN"/>
    <property type="match status" value="2"/>
</dbReference>
<proteinExistence type="predicted"/>
<keyword evidence="4" id="KW-0732">Signal</keyword>
<evidence type="ECO:0000256" key="1">
    <source>
        <dbReference type="ARBA" id="ARBA00004302"/>
    </source>
</evidence>
<dbReference type="GO" id="GO:0032991">
    <property type="term" value="C:protein-containing complex"/>
    <property type="evidence" value="ECO:0007669"/>
    <property type="project" value="UniProtKB-ARBA"/>
</dbReference>